<dbReference type="SMART" id="SM00867">
    <property type="entry name" value="YceI"/>
    <property type="match status" value="1"/>
</dbReference>
<dbReference type="RefSeq" id="WP_123846437.1">
    <property type="nucleotide sequence ID" value="NZ_RPDH01000001.1"/>
</dbReference>
<accession>A0A3N4PYV4</accession>
<dbReference type="PANTHER" id="PTHR34406:SF1">
    <property type="entry name" value="PROTEIN YCEI"/>
    <property type="match status" value="1"/>
</dbReference>
<dbReference type="InterPro" id="IPR007372">
    <property type="entry name" value="Lipid/polyisoprenoid-bd_YceI"/>
</dbReference>
<sequence>MTTWKIDAAHSEIEFKVKHLMITNVTGHFGEYDATLTTSKDDFTDANISFEANVNSVSTKNTQRDEHLKGEDFFDAANHPKISFQSTEVKKKDADSFVLKGDLTIRGTTKPVELNVEYAGVTVDPWGQTKAGFELSGKINRKDFGLTWSATTEAGGLVVSDDVRLILAVQMIKQA</sequence>
<keyword evidence="3" id="KW-1185">Reference proteome</keyword>
<dbReference type="Gene3D" id="2.40.128.110">
    <property type="entry name" value="Lipid/polyisoprenoid-binding, YceI-like"/>
    <property type="match status" value="1"/>
</dbReference>
<organism evidence="2 3">
    <name type="scientific">Chitinophaga lutea</name>
    <dbReference type="NCBI Taxonomy" id="2488634"/>
    <lineage>
        <taxon>Bacteria</taxon>
        <taxon>Pseudomonadati</taxon>
        <taxon>Bacteroidota</taxon>
        <taxon>Chitinophagia</taxon>
        <taxon>Chitinophagales</taxon>
        <taxon>Chitinophagaceae</taxon>
        <taxon>Chitinophaga</taxon>
    </lineage>
</organism>
<feature type="domain" description="Lipid/polyisoprenoid-binding YceI-like" evidence="1">
    <location>
        <begin position="3"/>
        <end position="172"/>
    </location>
</feature>
<proteinExistence type="predicted"/>
<dbReference type="SUPFAM" id="SSF101874">
    <property type="entry name" value="YceI-like"/>
    <property type="match status" value="1"/>
</dbReference>
<protein>
    <submittedName>
        <fullName evidence="2">Polyisoprenoid-binding protein</fullName>
    </submittedName>
</protein>
<dbReference type="InterPro" id="IPR036761">
    <property type="entry name" value="TTHA0802/YceI-like_sf"/>
</dbReference>
<dbReference type="Pfam" id="PF04264">
    <property type="entry name" value="YceI"/>
    <property type="match status" value="1"/>
</dbReference>
<dbReference type="PANTHER" id="PTHR34406">
    <property type="entry name" value="PROTEIN YCEI"/>
    <property type="match status" value="1"/>
</dbReference>
<reference evidence="2 3" key="1">
    <citation type="submission" date="2018-11" db="EMBL/GenBank/DDBJ databases">
        <title>Chitinophaga lutea sp.nov., isolate from arsenic contaminated soil.</title>
        <authorList>
            <person name="Zong Y."/>
        </authorList>
    </citation>
    <scope>NUCLEOTIDE SEQUENCE [LARGE SCALE GENOMIC DNA]</scope>
    <source>
        <strain evidence="2 3">ZY74</strain>
    </source>
</reference>
<dbReference type="OrthoDB" id="9811006at2"/>
<evidence type="ECO:0000313" key="2">
    <source>
        <dbReference type="EMBL" id="RPE13922.1"/>
    </source>
</evidence>
<gene>
    <name evidence="2" type="ORF">EGT74_10540</name>
</gene>
<evidence type="ECO:0000259" key="1">
    <source>
        <dbReference type="SMART" id="SM00867"/>
    </source>
</evidence>
<dbReference type="Proteomes" id="UP000278351">
    <property type="component" value="Unassembled WGS sequence"/>
</dbReference>
<dbReference type="AlphaFoldDB" id="A0A3N4PYV4"/>
<name>A0A3N4PYV4_9BACT</name>
<evidence type="ECO:0000313" key="3">
    <source>
        <dbReference type="Proteomes" id="UP000278351"/>
    </source>
</evidence>
<comment type="caution">
    <text evidence="2">The sequence shown here is derived from an EMBL/GenBank/DDBJ whole genome shotgun (WGS) entry which is preliminary data.</text>
</comment>
<dbReference type="EMBL" id="RPDH01000001">
    <property type="protein sequence ID" value="RPE13922.1"/>
    <property type="molecule type" value="Genomic_DNA"/>
</dbReference>